<gene>
    <name evidence="1" type="ORF">DKX38_010675</name>
</gene>
<accession>A0A5N5MDU5</accession>
<evidence type="ECO:0000313" key="2">
    <source>
        <dbReference type="Proteomes" id="UP000326939"/>
    </source>
</evidence>
<evidence type="ECO:0000313" key="1">
    <source>
        <dbReference type="EMBL" id="KAB5553364.1"/>
    </source>
</evidence>
<dbReference type="InterPro" id="IPR016024">
    <property type="entry name" value="ARM-type_fold"/>
</dbReference>
<dbReference type="AlphaFoldDB" id="A0A5N5MDU5"/>
<organism evidence="1 2">
    <name type="scientific">Salix brachista</name>
    <dbReference type="NCBI Taxonomy" id="2182728"/>
    <lineage>
        <taxon>Eukaryota</taxon>
        <taxon>Viridiplantae</taxon>
        <taxon>Streptophyta</taxon>
        <taxon>Embryophyta</taxon>
        <taxon>Tracheophyta</taxon>
        <taxon>Spermatophyta</taxon>
        <taxon>Magnoliopsida</taxon>
        <taxon>eudicotyledons</taxon>
        <taxon>Gunneridae</taxon>
        <taxon>Pentapetalae</taxon>
        <taxon>rosids</taxon>
        <taxon>fabids</taxon>
        <taxon>Malpighiales</taxon>
        <taxon>Salicaceae</taxon>
        <taxon>Saliceae</taxon>
        <taxon>Salix</taxon>
    </lineage>
</organism>
<dbReference type="SUPFAM" id="SSF48371">
    <property type="entry name" value="ARM repeat"/>
    <property type="match status" value="1"/>
</dbReference>
<protein>
    <submittedName>
        <fullName evidence="1">Uncharacterized protein</fullName>
    </submittedName>
</protein>
<name>A0A5N5MDU5_9ROSI</name>
<dbReference type="Proteomes" id="UP000326939">
    <property type="component" value="Chromosome 6"/>
</dbReference>
<keyword evidence="2" id="KW-1185">Reference proteome</keyword>
<dbReference type="PANTHER" id="PTHR35834:SF3">
    <property type="entry name" value="ARM REPEAT SUPERFAMILY PROTEIN"/>
    <property type="match status" value="1"/>
</dbReference>
<dbReference type="Gene3D" id="1.25.10.10">
    <property type="entry name" value="Leucine-rich Repeat Variant"/>
    <property type="match status" value="1"/>
</dbReference>
<comment type="caution">
    <text evidence="1">The sequence shown here is derived from an EMBL/GenBank/DDBJ whole genome shotgun (WGS) entry which is preliminary data.</text>
</comment>
<reference evidence="2" key="1">
    <citation type="journal article" date="2019" name="Gigascience">
        <title>De novo genome assembly of the endangered Acer yangbiense, a plant species with extremely small populations endemic to Yunnan Province, China.</title>
        <authorList>
            <person name="Yang J."/>
            <person name="Wariss H.M."/>
            <person name="Tao L."/>
            <person name="Zhang R."/>
            <person name="Yun Q."/>
            <person name="Hollingsworth P."/>
            <person name="Dao Z."/>
            <person name="Luo G."/>
            <person name="Guo H."/>
            <person name="Ma Y."/>
            <person name="Sun W."/>
        </authorList>
    </citation>
    <scope>NUCLEOTIDE SEQUENCE [LARGE SCALE GENOMIC DNA]</scope>
    <source>
        <strain evidence="2">cv. br00</strain>
    </source>
</reference>
<sequence>MEAAMEQSKNDLDSHSLLEFLEALKKASKDMQTNPIFITNDPQPSMESILNLESEVDTILSSDPNFFKLSQLLCNLKTLSEKLRRFQEHSLKSFFSRQITKCEIYQVAFTMEIEVQARIDKENVQNLVRTLEEVVDIEEEKVRVLKRFERRLSQGFDRDFQEVVLRGKVFAILESILCDSTRSTRVREHVAHTVVALVRFNRDVFVGMVLMSGIVQALIPMASCCSRQVVCSLVTLIRTPLIDEMGLRGEIPRIVSLFCSSEDLSIEVGTMDCICQIAYFGRMEVVESMLEKGLIEKLVELQRSTNGDNLIETHQSKEREMAVVGEEGERSGMEIDEIERDLPFAGCVARFSVQVEVGEGLGPAEKKEIKVEILRRIREASVSEAEAATIIAEVLWGSSP</sequence>
<dbReference type="InterPro" id="IPR011989">
    <property type="entry name" value="ARM-like"/>
</dbReference>
<dbReference type="PANTHER" id="PTHR35834">
    <property type="entry name" value="ARMADILLO-TYPE FOLD PROTEIN-RELATED"/>
    <property type="match status" value="1"/>
</dbReference>
<dbReference type="EMBL" id="VDCV01000006">
    <property type="protein sequence ID" value="KAB5553364.1"/>
    <property type="molecule type" value="Genomic_DNA"/>
</dbReference>
<proteinExistence type="predicted"/>